<protein>
    <submittedName>
        <fullName evidence="1">Uncharacterized protein</fullName>
    </submittedName>
</protein>
<organism evidence="1 2">
    <name type="scientific">Sphingobium fuliginis ATCC 27551</name>
    <dbReference type="NCBI Taxonomy" id="1208342"/>
    <lineage>
        <taxon>Bacteria</taxon>
        <taxon>Pseudomonadati</taxon>
        <taxon>Pseudomonadota</taxon>
        <taxon>Alphaproteobacteria</taxon>
        <taxon>Sphingomonadales</taxon>
        <taxon>Sphingomonadaceae</taxon>
        <taxon>Sphingobium</taxon>
    </lineage>
</organism>
<evidence type="ECO:0000313" key="2">
    <source>
        <dbReference type="Proteomes" id="UP000311469"/>
    </source>
</evidence>
<gene>
    <name evidence="1" type="ORF">FIL70_07610</name>
</gene>
<dbReference type="Proteomes" id="UP000311469">
    <property type="component" value="Chromosome cSF1"/>
</dbReference>
<reference evidence="1 2" key="1">
    <citation type="submission" date="2019-06" db="EMBL/GenBank/DDBJ databases">
        <title>Genome organization and adaptive potential of archetypical organophosphate degarding Sphingobium fuliginis ATCC 27551.</title>
        <authorList>
            <person name="Sarwar A."/>
            <person name="Parthasarathy S."/>
            <person name="Singh C."/>
            <person name="Siddavattam D."/>
        </authorList>
    </citation>
    <scope>NUCLEOTIDE SEQUENCE [LARGE SCALE GENOMIC DNA]</scope>
    <source>
        <strain evidence="1 2">ATCC 27551</strain>
    </source>
</reference>
<proteinExistence type="predicted"/>
<dbReference type="EMBL" id="CP041016">
    <property type="protein sequence ID" value="QDC39104.1"/>
    <property type="molecule type" value="Genomic_DNA"/>
</dbReference>
<accession>A0A5B8CHK1</accession>
<evidence type="ECO:0000313" key="1">
    <source>
        <dbReference type="EMBL" id="QDC39104.1"/>
    </source>
</evidence>
<dbReference type="AlphaFoldDB" id="A0A5B8CHK1"/>
<sequence>MVITLDDARASRKCAEGMETFAVRVGLDWRRFVLEGLSAADLVATGDPEALEVVRQAVRARNG</sequence>
<dbReference type="KEGG" id="sufl:FIL70_07610"/>
<name>A0A5B8CHK1_SPHSA</name>